<keyword evidence="1" id="KW-0808">Transferase</keyword>
<comment type="caution">
    <text evidence="1">The sequence shown here is derived from an EMBL/GenBank/DDBJ whole genome shotgun (WGS) entry which is preliminary data.</text>
</comment>
<evidence type="ECO:0000313" key="1">
    <source>
        <dbReference type="EMBL" id="TFJ95195.1"/>
    </source>
</evidence>
<proteinExistence type="predicted"/>
<dbReference type="GO" id="GO:0016301">
    <property type="term" value="F:kinase activity"/>
    <property type="evidence" value="ECO:0007669"/>
    <property type="project" value="UniProtKB-KW"/>
</dbReference>
<name>A0A4D9DC13_9SAUR</name>
<organism evidence="1 2">
    <name type="scientific">Platysternon megacephalum</name>
    <name type="common">big-headed turtle</name>
    <dbReference type="NCBI Taxonomy" id="55544"/>
    <lineage>
        <taxon>Eukaryota</taxon>
        <taxon>Metazoa</taxon>
        <taxon>Chordata</taxon>
        <taxon>Craniata</taxon>
        <taxon>Vertebrata</taxon>
        <taxon>Euteleostomi</taxon>
        <taxon>Archelosauria</taxon>
        <taxon>Testudinata</taxon>
        <taxon>Testudines</taxon>
        <taxon>Cryptodira</taxon>
        <taxon>Durocryptodira</taxon>
        <taxon>Testudinoidea</taxon>
        <taxon>Platysternidae</taxon>
        <taxon>Platysternon</taxon>
    </lineage>
</organism>
<dbReference type="AlphaFoldDB" id="A0A4D9DC13"/>
<gene>
    <name evidence="1" type="ORF">DR999_PMT23344</name>
</gene>
<dbReference type="Proteomes" id="UP000297703">
    <property type="component" value="Unassembled WGS sequence"/>
</dbReference>
<dbReference type="InterPro" id="IPR027465">
    <property type="entry name" value="TIMP_C"/>
</dbReference>
<dbReference type="SUPFAM" id="SSF50242">
    <property type="entry name" value="TIMP-like"/>
    <property type="match status" value="1"/>
</dbReference>
<keyword evidence="2" id="KW-1185">Reference proteome</keyword>
<dbReference type="STRING" id="55544.A0A4D9DC13"/>
<accession>A0A4D9DC13</accession>
<reference evidence="1 2" key="1">
    <citation type="submission" date="2019-04" db="EMBL/GenBank/DDBJ databases">
        <title>Draft genome of the big-headed turtle Platysternon megacephalum.</title>
        <authorList>
            <person name="Gong S."/>
        </authorList>
    </citation>
    <scope>NUCLEOTIDE SEQUENCE [LARGE SCALE GENOMIC DNA]</scope>
    <source>
        <strain evidence="1">DO16091913</strain>
        <tissue evidence="1">Muscle</tissue>
    </source>
</reference>
<keyword evidence="1" id="KW-0418">Kinase</keyword>
<dbReference type="InterPro" id="IPR008993">
    <property type="entry name" value="TIMP-like_OB-fold"/>
</dbReference>
<dbReference type="EMBL" id="QXTE01012265">
    <property type="protein sequence ID" value="TFJ95195.1"/>
    <property type="molecule type" value="Genomic_DNA"/>
</dbReference>
<sequence length="101" mass="10629">MGFRGQGLCDKGGVCGWAWLSLTPPPPQVVPCHSMGCELSGDAQCPWTDGLKDWSWQGPQDQAQACLPRPSQGAPPGAGPFCAWETLEDNFAEATANSPGL</sequence>
<evidence type="ECO:0000313" key="2">
    <source>
        <dbReference type="Proteomes" id="UP000297703"/>
    </source>
</evidence>
<protein>
    <submittedName>
        <fullName evidence="1">Cyclin-dependent kinase 16</fullName>
    </submittedName>
</protein>
<dbReference type="Gene3D" id="3.90.370.10">
    <property type="entry name" value="Tissue inhibitor of metalloproteinase-1. Chain B, domain 1"/>
    <property type="match status" value="1"/>
</dbReference>
<reference evidence="1 2" key="2">
    <citation type="submission" date="2019-04" db="EMBL/GenBank/DDBJ databases">
        <title>The genome sequence of big-headed turtle.</title>
        <authorList>
            <person name="Gong S."/>
        </authorList>
    </citation>
    <scope>NUCLEOTIDE SEQUENCE [LARGE SCALE GENOMIC DNA]</scope>
    <source>
        <strain evidence="1">DO16091913</strain>
        <tissue evidence="1">Muscle</tissue>
    </source>
</reference>